<accession>A0A2U1TCS8</accession>
<dbReference type="Proteomes" id="UP000244962">
    <property type="component" value="Unassembled WGS sequence"/>
</dbReference>
<dbReference type="EMBL" id="QEFB01000011">
    <property type="protein sequence ID" value="PWC06684.1"/>
    <property type="molecule type" value="Genomic_DNA"/>
</dbReference>
<reference evidence="3" key="1">
    <citation type="submission" date="2018-04" db="EMBL/GenBank/DDBJ databases">
        <authorList>
            <person name="Liu S."/>
            <person name="Wang Z."/>
            <person name="Li J."/>
        </authorList>
    </citation>
    <scope>NUCLEOTIDE SEQUENCE [LARGE SCALE GENOMIC DNA]</scope>
    <source>
        <strain evidence="3">622</strain>
    </source>
</reference>
<organism evidence="2 3">
    <name type="scientific">Mycetocola zhujimingii</name>
    <dbReference type="NCBI Taxonomy" id="2079792"/>
    <lineage>
        <taxon>Bacteria</taxon>
        <taxon>Bacillati</taxon>
        <taxon>Actinomycetota</taxon>
        <taxon>Actinomycetes</taxon>
        <taxon>Micrococcales</taxon>
        <taxon>Microbacteriaceae</taxon>
        <taxon>Mycetocola</taxon>
    </lineage>
</organism>
<dbReference type="RefSeq" id="WP_108963126.1">
    <property type="nucleotide sequence ID" value="NZ_QEFB01000011.1"/>
</dbReference>
<evidence type="ECO:0000313" key="2">
    <source>
        <dbReference type="EMBL" id="PWC06684.1"/>
    </source>
</evidence>
<evidence type="ECO:0000256" key="1">
    <source>
        <dbReference type="SAM" id="MobiDB-lite"/>
    </source>
</evidence>
<name>A0A2U1TCS8_9MICO</name>
<feature type="region of interest" description="Disordered" evidence="1">
    <location>
        <begin position="262"/>
        <end position="313"/>
    </location>
</feature>
<proteinExistence type="predicted"/>
<evidence type="ECO:0000313" key="3">
    <source>
        <dbReference type="Proteomes" id="UP000244962"/>
    </source>
</evidence>
<gene>
    <name evidence="2" type="ORF">DF223_10520</name>
</gene>
<comment type="caution">
    <text evidence="2">The sequence shown here is derived from an EMBL/GenBank/DDBJ whole genome shotgun (WGS) entry which is preliminary data.</text>
</comment>
<evidence type="ECO:0008006" key="4">
    <source>
        <dbReference type="Google" id="ProtNLM"/>
    </source>
</evidence>
<sequence>MTATADFRASVVLVGGHESHHGADIRYLQDDLDRTTVSPAGRPLHNTVKRLLASSGEPVVVVPMTFGRDPSFVADVAKTLKWLSAGIEAPAAAVPRVALAPDFGTLDHLTAWLRTAATQVRQSNPEAAVLISAASANPFDDAEVFRIAHLVRTHGAGNEVEVAIDDGRGGPAAVDKLKRLGFNEIVVVPAGFQRSPAGSWDNDADAGVRFYGPIMSERAVTLVVHQRVADALHSLGHGNDGIDAGLMADHGHGYAHSHAFEEHSHEHGHDHGHPHTHDHAQHPSSRDHPDAFTREPEAAVRSHHHDNSLIHTQ</sequence>
<dbReference type="AlphaFoldDB" id="A0A2U1TCS8"/>
<protein>
    <recommendedName>
        <fullName evidence="4">Cobalamin biosynthesis protein CbiX</fullName>
    </recommendedName>
</protein>
<keyword evidence="3" id="KW-1185">Reference proteome</keyword>